<dbReference type="AlphaFoldDB" id="A0A6L5WG91"/>
<dbReference type="RefSeq" id="WP_154570444.1">
    <property type="nucleotide sequence ID" value="NZ_VWSJ01000007.1"/>
</dbReference>
<name>A0A6L5WG91_9BACT</name>
<keyword evidence="3" id="KW-1185">Reference proteome</keyword>
<dbReference type="Proteomes" id="UP000476338">
    <property type="component" value="Unassembled WGS sequence"/>
</dbReference>
<feature type="domain" description="DNA mimic protein DMP19 C-terminal" evidence="1">
    <location>
        <begin position="225"/>
        <end position="338"/>
    </location>
</feature>
<evidence type="ECO:0000313" key="3">
    <source>
        <dbReference type="Proteomes" id="UP000476338"/>
    </source>
</evidence>
<comment type="caution">
    <text evidence="2">The sequence shown here is derived from an EMBL/GenBank/DDBJ whole genome shotgun (WGS) entry which is preliminary data.</text>
</comment>
<dbReference type="InterPro" id="IPR025402">
    <property type="entry name" value="DMP19_C"/>
</dbReference>
<sequence>MKITKEAFKTLSNNGRLEVIQNLDSLFDRDRDKILELLLSVDINTLDSKLLEELAKAYNNDGEPIKAISVLEMVAENERDAIWYYRYAYSHSGLANEFNYDFETEAKHALEKLEKAIKISNDVETIRWCLELVDFRDFEEILEKNKEKYPILTEKYFEYIKQENEKMEETIETAQPQKKLKYAKFTVEDIKSLEENASSDDIVEPMWGTINIYDGYEKYLQSAKAFTLEQRYLLAITWYFVEVNNGGHHQFFYNSTGIVWEDALNGLKHFGMNEHAANFQKVIDYCGGTISFDREERNRMLEILEENEEEFYKVLDEADDFVYEYEGEENELIYIKNHPEKFVFEGEYWAY</sequence>
<organism evidence="2 3">
    <name type="scientific">Campylobacter portucalensis</name>
    <dbReference type="NCBI Taxonomy" id="2608384"/>
    <lineage>
        <taxon>Bacteria</taxon>
        <taxon>Pseudomonadati</taxon>
        <taxon>Campylobacterota</taxon>
        <taxon>Epsilonproteobacteria</taxon>
        <taxon>Campylobacterales</taxon>
        <taxon>Campylobacteraceae</taxon>
        <taxon>Campylobacter</taxon>
    </lineage>
</organism>
<protein>
    <submittedName>
        <fullName evidence="2">DUF4375 domain-containing protein</fullName>
    </submittedName>
</protein>
<dbReference type="Gene3D" id="1.20.1420.60">
    <property type="match status" value="1"/>
</dbReference>
<proteinExistence type="predicted"/>
<dbReference type="EMBL" id="VWSJ01000007">
    <property type="protein sequence ID" value="MSN96178.1"/>
    <property type="molecule type" value="Genomic_DNA"/>
</dbReference>
<reference evidence="2 3" key="2">
    <citation type="submission" date="2020-03" db="EMBL/GenBank/DDBJ databases">
        <title>Campylobacter portucalensis sp. nov., a new species of Campylobacter isolated from the reproductive tract of bulls.</title>
        <authorList>
            <person name="Silva M.F."/>
            <person name="Pereira G."/>
            <person name="Carneiro C."/>
            <person name="Hemphill A."/>
            <person name="Mateus L."/>
            <person name="Lopes-Da-Costa L."/>
            <person name="Silva E."/>
        </authorList>
    </citation>
    <scope>NUCLEOTIDE SEQUENCE [LARGE SCALE GENOMIC DNA]</scope>
    <source>
        <strain evidence="2 3">FMV-PI01</strain>
    </source>
</reference>
<accession>A0A6L5WG91</accession>
<gene>
    <name evidence="2" type="ORF">F1B92_03030</name>
</gene>
<evidence type="ECO:0000259" key="1">
    <source>
        <dbReference type="Pfam" id="PF14300"/>
    </source>
</evidence>
<dbReference type="Pfam" id="PF14300">
    <property type="entry name" value="DMP19"/>
    <property type="match status" value="1"/>
</dbReference>
<reference evidence="2 3" key="1">
    <citation type="submission" date="2019-09" db="EMBL/GenBank/DDBJ databases">
        <authorList>
            <person name="Silva M."/>
            <person name="Pereira G."/>
            <person name="Lopes-Da-Costa L."/>
            <person name="Silva E."/>
        </authorList>
    </citation>
    <scope>NUCLEOTIDE SEQUENCE [LARGE SCALE GENOMIC DNA]</scope>
    <source>
        <strain evidence="2 3">FMV-PI01</strain>
    </source>
</reference>
<evidence type="ECO:0000313" key="2">
    <source>
        <dbReference type="EMBL" id="MSN96178.1"/>
    </source>
</evidence>